<dbReference type="HOGENOM" id="CLU_033536_11_0_5"/>
<evidence type="ECO:0000259" key="9">
    <source>
        <dbReference type="Pfam" id="PF00535"/>
    </source>
</evidence>
<dbReference type="PATRIC" id="fig|1367847.3.peg.3284"/>
<keyword evidence="1" id="KW-1003">Cell membrane</keyword>
<evidence type="ECO:0000256" key="4">
    <source>
        <dbReference type="ARBA" id="ARBA00022692"/>
    </source>
</evidence>
<keyword evidence="3 10" id="KW-0808">Transferase</keyword>
<evidence type="ECO:0000313" key="11">
    <source>
        <dbReference type="Proteomes" id="UP000015480"/>
    </source>
</evidence>
<gene>
    <name evidence="10" type="ORF">JCM7686_3257</name>
</gene>
<dbReference type="EC" id="2.4.1.83" evidence="10"/>
<evidence type="ECO:0000256" key="8">
    <source>
        <dbReference type="SAM" id="MobiDB-lite"/>
    </source>
</evidence>
<dbReference type="Pfam" id="PF00535">
    <property type="entry name" value="Glycos_transf_2"/>
    <property type="match status" value="1"/>
</dbReference>
<dbReference type="PANTHER" id="PTHR48090">
    <property type="entry name" value="UNDECAPRENYL-PHOSPHATE 4-DEOXY-4-FORMAMIDO-L-ARABINOSE TRANSFERASE-RELATED"/>
    <property type="match status" value="1"/>
</dbReference>
<dbReference type="Proteomes" id="UP000015480">
    <property type="component" value="Chromosome"/>
</dbReference>
<keyword evidence="11" id="KW-1185">Reference proteome</keyword>
<protein>
    <submittedName>
        <fullName evidence="10">Dolichol-phosphate mannosyltransferase</fullName>
        <ecNumber evidence="10">2.4.1.83</ecNumber>
    </submittedName>
</protein>
<feature type="domain" description="Glycosyltransferase 2-like" evidence="9">
    <location>
        <begin position="7"/>
        <end position="166"/>
    </location>
</feature>
<dbReference type="GO" id="GO:0005886">
    <property type="term" value="C:plasma membrane"/>
    <property type="evidence" value="ECO:0007669"/>
    <property type="project" value="TreeGrafter"/>
</dbReference>
<dbReference type="CDD" id="cd04179">
    <property type="entry name" value="DPM_DPG-synthase_like"/>
    <property type="match status" value="1"/>
</dbReference>
<dbReference type="EMBL" id="CP006650">
    <property type="protein sequence ID" value="AGT10292.1"/>
    <property type="molecule type" value="Genomic_DNA"/>
</dbReference>
<accession>S5XYA2</accession>
<dbReference type="STRING" id="1367847.JCM7686_3257"/>
<dbReference type="GO" id="GO:0004582">
    <property type="term" value="F:dolichyl-phosphate beta-D-mannosyltransferase activity"/>
    <property type="evidence" value="ECO:0007669"/>
    <property type="project" value="UniProtKB-EC"/>
</dbReference>
<evidence type="ECO:0000256" key="1">
    <source>
        <dbReference type="ARBA" id="ARBA00022475"/>
    </source>
</evidence>
<keyword evidence="7" id="KW-0472">Membrane</keyword>
<evidence type="ECO:0000256" key="2">
    <source>
        <dbReference type="ARBA" id="ARBA00022676"/>
    </source>
</evidence>
<sequence length="259" mass="28257">MKISSLSVVIPFLNEEGSAAALIAETLTALQGLEVELIVVNDGSSDATPQILEEAAASDPRVHVIHHATRRGQSTAIRSGVRAARHDWVATLDGDGQNPPDQILTLIGALPASAARVGIVQGQRQKRQDTWAKRKASRFANRLRAAMLKDGVQDSGCGLKLFRREAWLDMPFFDHIHRFTPAMIKREGWQVLTAPVNHRAREAGRSNYSNLQRALVGIVDLVGASWLILRSGRPAGERVAREGQDAPADEALAQDQRFA</sequence>
<keyword evidence="6" id="KW-1133">Transmembrane helix</keyword>
<dbReference type="OrthoDB" id="9807795at2"/>
<dbReference type="FunFam" id="3.90.550.10:FF:000170">
    <property type="entry name" value="Dolichol-phosphate mannosyltransferase"/>
    <property type="match status" value="1"/>
</dbReference>
<dbReference type="InterPro" id="IPR001173">
    <property type="entry name" value="Glyco_trans_2-like"/>
</dbReference>
<dbReference type="InterPro" id="IPR050256">
    <property type="entry name" value="Glycosyltransferase_2"/>
</dbReference>
<dbReference type="AlphaFoldDB" id="S5XYA2"/>
<evidence type="ECO:0000313" key="10">
    <source>
        <dbReference type="EMBL" id="AGT10292.1"/>
    </source>
</evidence>
<evidence type="ECO:0000256" key="5">
    <source>
        <dbReference type="ARBA" id="ARBA00022985"/>
    </source>
</evidence>
<dbReference type="RefSeq" id="WP_020951928.1">
    <property type="nucleotide sequence ID" value="NC_022041.1"/>
</dbReference>
<dbReference type="GO" id="GO:0099621">
    <property type="term" value="F:undecaprenyl-phosphate 4-deoxy-4-formamido-L-arabinose transferase activity"/>
    <property type="evidence" value="ECO:0007669"/>
    <property type="project" value="TreeGrafter"/>
</dbReference>
<proteinExistence type="predicted"/>
<evidence type="ECO:0000256" key="6">
    <source>
        <dbReference type="ARBA" id="ARBA00022989"/>
    </source>
</evidence>
<keyword evidence="5" id="KW-0448">Lipopolysaccharide biosynthesis</keyword>
<evidence type="ECO:0000256" key="7">
    <source>
        <dbReference type="ARBA" id="ARBA00023136"/>
    </source>
</evidence>
<dbReference type="eggNOG" id="COG0463">
    <property type="taxonomic scope" value="Bacteria"/>
</dbReference>
<dbReference type="InterPro" id="IPR029044">
    <property type="entry name" value="Nucleotide-diphossugar_trans"/>
</dbReference>
<dbReference type="SUPFAM" id="SSF53448">
    <property type="entry name" value="Nucleotide-diphospho-sugar transferases"/>
    <property type="match status" value="1"/>
</dbReference>
<organism evidence="10 11">
    <name type="scientific">Paracoccus aminophilus JCM 7686</name>
    <dbReference type="NCBI Taxonomy" id="1367847"/>
    <lineage>
        <taxon>Bacteria</taxon>
        <taxon>Pseudomonadati</taxon>
        <taxon>Pseudomonadota</taxon>
        <taxon>Alphaproteobacteria</taxon>
        <taxon>Rhodobacterales</taxon>
        <taxon>Paracoccaceae</taxon>
        <taxon>Paracoccus</taxon>
    </lineage>
</organism>
<dbReference type="Gene3D" id="3.90.550.10">
    <property type="entry name" value="Spore Coat Polysaccharide Biosynthesis Protein SpsA, Chain A"/>
    <property type="match status" value="1"/>
</dbReference>
<keyword evidence="4" id="KW-0812">Transmembrane</keyword>
<dbReference type="GO" id="GO:0009103">
    <property type="term" value="P:lipopolysaccharide biosynthetic process"/>
    <property type="evidence" value="ECO:0007669"/>
    <property type="project" value="UniProtKB-KW"/>
</dbReference>
<keyword evidence="2 10" id="KW-0328">Glycosyltransferase</keyword>
<name>S5XYA2_PARAH</name>
<dbReference type="KEGG" id="pami:JCM7686_3257"/>
<evidence type="ECO:0000256" key="3">
    <source>
        <dbReference type="ARBA" id="ARBA00022679"/>
    </source>
</evidence>
<dbReference type="PANTHER" id="PTHR48090:SF3">
    <property type="entry name" value="UNDECAPRENYL-PHOSPHATE 4-DEOXY-4-FORMAMIDO-L-ARABINOSE TRANSFERASE"/>
    <property type="match status" value="1"/>
</dbReference>
<feature type="region of interest" description="Disordered" evidence="8">
    <location>
        <begin position="240"/>
        <end position="259"/>
    </location>
</feature>
<reference evidence="10 11" key="1">
    <citation type="journal article" date="2014" name="BMC Genomics">
        <title>Architecture and functions of a multipartite genome of the methylotrophic bacterium Paracoccus aminophilus JCM 7686, containing primary and secondary chromids.</title>
        <authorList>
            <person name="Dziewit L."/>
            <person name="Czarnecki J."/>
            <person name="Wibberg D."/>
            <person name="Radlinska M."/>
            <person name="Mrozek P."/>
            <person name="Szymczak M."/>
            <person name="Schluter A."/>
            <person name="Puhler A."/>
            <person name="Bartosik D."/>
        </authorList>
    </citation>
    <scope>NUCLEOTIDE SEQUENCE [LARGE SCALE GENOMIC DNA]</scope>
    <source>
        <strain evidence="10">JCM 7686</strain>
    </source>
</reference>